<dbReference type="Pfam" id="PF02872">
    <property type="entry name" value="5_nucleotid_C"/>
    <property type="match status" value="1"/>
</dbReference>
<organism evidence="4 5">
    <name type="scientific">Nonomuraea monospora</name>
    <dbReference type="NCBI Taxonomy" id="568818"/>
    <lineage>
        <taxon>Bacteria</taxon>
        <taxon>Bacillati</taxon>
        <taxon>Actinomycetota</taxon>
        <taxon>Actinomycetes</taxon>
        <taxon>Streptosporangiales</taxon>
        <taxon>Streptosporangiaceae</taxon>
        <taxon>Nonomuraea</taxon>
    </lineage>
</organism>
<keyword evidence="5" id="KW-1185">Reference proteome</keyword>
<comment type="caution">
    <text evidence="4">The sequence shown here is derived from an EMBL/GenBank/DDBJ whole genome shotgun (WGS) entry which is preliminary data.</text>
</comment>
<feature type="chain" id="PRO_5045359524" description="5'-Nucleotidase C-terminal domain-containing protein" evidence="2">
    <location>
        <begin position="29"/>
        <end position="482"/>
    </location>
</feature>
<feature type="region of interest" description="Disordered" evidence="1">
    <location>
        <begin position="463"/>
        <end position="482"/>
    </location>
</feature>
<dbReference type="InterPro" id="IPR036907">
    <property type="entry name" value="5'-Nucleotdase_C_sf"/>
</dbReference>
<dbReference type="EMBL" id="BAAAQX010000038">
    <property type="protein sequence ID" value="GAA2214141.1"/>
    <property type="molecule type" value="Genomic_DNA"/>
</dbReference>
<dbReference type="InterPro" id="IPR006179">
    <property type="entry name" value="5_nucleotidase/apyrase"/>
</dbReference>
<accession>A0ABN3CXA3</accession>
<dbReference type="Proteomes" id="UP001499843">
    <property type="component" value="Unassembled WGS sequence"/>
</dbReference>
<feature type="signal peptide" evidence="2">
    <location>
        <begin position="1"/>
        <end position="28"/>
    </location>
</feature>
<reference evidence="4 5" key="1">
    <citation type="journal article" date="2019" name="Int. J. Syst. Evol. Microbiol.">
        <title>The Global Catalogue of Microorganisms (GCM) 10K type strain sequencing project: providing services to taxonomists for standard genome sequencing and annotation.</title>
        <authorList>
            <consortium name="The Broad Institute Genomics Platform"/>
            <consortium name="The Broad Institute Genome Sequencing Center for Infectious Disease"/>
            <person name="Wu L."/>
            <person name="Ma J."/>
        </authorList>
    </citation>
    <scope>NUCLEOTIDE SEQUENCE [LARGE SCALE GENOMIC DNA]</scope>
    <source>
        <strain evidence="4 5">JCM 16114</strain>
    </source>
</reference>
<feature type="compositionally biased region" description="Low complexity" evidence="1">
    <location>
        <begin position="156"/>
        <end position="184"/>
    </location>
</feature>
<protein>
    <recommendedName>
        <fullName evidence="3">5'-Nucleotidase C-terminal domain-containing protein</fullName>
    </recommendedName>
</protein>
<dbReference type="PANTHER" id="PTHR11575:SF24">
    <property type="entry name" value="5'-NUCLEOTIDASE"/>
    <property type="match status" value="1"/>
</dbReference>
<dbReference type="Gene3D" id="3.90.780.10">
    <property type="entry name" value="5'-Nucleotidase, C-terminal domain"/>
    <property type="match status" value="1"/>
</dbReference>
<evidence type="ECO:0000259" key="3">
    <source>
        <dbReference type="Pfam" id="PF02872"/>
    </source>
</evidence>
<keyword evidence="2" id="KW-0732">Signal</keyword>
<proteinExistence type="predicted"/>
<name>A0ABN3CXA3_9ACTN</name>
<dbReference type="InterPro" id="IPR008334">
    <property type="entry name" value="5'-Nucleotdase_C"/>
</dbReference>
<sequence length="482" mass="50823">MTKAGHRIGALVAVVALASGAFTSGAQAAPKSIVFGAAYASPKTHTGACPVTVTLSTTVKVKAPVALKYQWTFSDGDKSKIRTYRIGGKGVKTIRLSTSLKVSGDAKGWGAVRVAGPAQKTSKKASFTVTCDSGDENSGDVWDSVNTSLDYVDADSTPTPTSSPSPTSSPASSPSPTPTGTETPLPNLVQKARIAFERTTTSKCPLTFKLHGRLEGIPAGAQSIQYRLVGAKDWKTLNVPADHGPVHNAVLETLSWDQESTTYSVQIEFNQASKLKTNIIYYFECAGPKGSTQIGVAADDIKRDAGGSGPIAELVADAMLESVQPVSGAQIALVSKYAVRAPKAEIKKGPVTYEQLYLTQPAGLHVDTWSMNGSQLKWLLGHATKEKGVLTPSAGLRYTLTDGKVTEITLNGAPVVDTQVIKVAANYILAGGWEGFPQWKWPNNSVAHNGPDDRGALASYFGDHSPVSAPEGDRVTVRSWAP</sequence>
<evidence type="ECO:0000256" key="1">
    <source>
        <dbReference type="SAM" id="MobiDB-lite"/>
    </source>
</evidence>
<feature type="domain" description="5'-Nucleotidase C-terminal" evidence="3">
    <location>
        <begin position="302"/>
        <end position="438"/>
    </location>
</feature>
<feature type="region of interest" description="Disordered" evidence="1">
    <location>
        <begin position="150"/>
        <end position="187"/>
    </location>
</feature>
<dbReference type="PANTHER" id="PTHR11575">
    <property type="entry name" value="5'-NUCLEOTIDASE-RELATED"/>
    <property type="match status" value="1"/>
</dbReference>
<evidence type="ECO:0000313" key="5">
    <source>
        <dbReference type="Proteomes" id="UP001499843"/>
    </source>
</evidence>
<evidence type="ECO:0000256" key="2">
    <source>
        <dbReference type="SAM" id="SignalP"/>
    </source>
</evidence>
<gene>
    <name evidence="4" type="ORF">GCM10009850_096050</name>
</gene>
<evidence type="ECO:0000313" key="4">
    <source>
        <dbReference type="EMBL" id="GAA2214141.1"/>
    </source>
</evidence>
<dbReference type="SUPFAM" id="SSF55816">
    <property type="entry name" value="5'-nucleotidase (syn. UDP-sugar hydrolase), C-terminal domain"/>
    <property type="match status" value="1"/>
</dbReference>